<reference evidence="2" key="1">
    <citation type="journal article" date="2001" name="Int. J. Syst. Evol. Microbiol.">
        <title>Methanofollis aquaemaris sp. nov., a methanogen isolated from an aquaculture fish pond.</title>
        <authorList>
            <person name="Lai M.C."/>
            <person name="Chen S.C."/>
        </authorList>
    </citation>
    <scope>NUCLEOTIDE SEQUENCE</scope>
    <source>
        <strain evidence="2">N2F9704</strain>
    </source>
</reference>
<keyword evidence="1" id="KW-0472">Membrane</keyword>
<keyword evidence="1" id="KW-0812">Transmembrane</keyword>
<dbReference type="RefSeq" id="WP_265580822.1">
    <property type="nucleotide sequence ID" value="NZ_CP036172.1"/>
</dbReference>
<feature type="transmembrane region" description="Helical" evidence="1">
    <location>
        <begin position="28"/>
        <end position="44"/>
    </location>
</feature>
<keyword evidence="3" id="KW-1185">Reference proteome</keyword>
<protein>
    <submittedName>
        <fullName evidence="2">Uncharacterized protein</fullName>
    </submittedName>
</protein>
<dbReference type="Proteomes" id="UP001042704">
    <property type="component" value="Chromosome"/>
</dbReference>
<dbReference type="KEGG" id="maqe:RJ40_10560"/>
<reference evidence="2" key="2">
    <citation type="submission" date="2019-02" db="EMBL/GenBank/DDBJ databases">
        <authorList>
            <person name="Chen S.-C."/>
            <person name="Chien H.-H."/>
            <person name="Lai M.-C."/>
        </authorList>
    </citation>
    <scope>NUCLEOTIDE SEQUENCE</scope>
    <source>
        <strain evidence="2">N2F9704</strain>
    </source>
</reference>
<dbReference type="EMBL" id="CP036172">
    <property type="protein sequence ID" value="QSZ67904.1"/>
    <property type="molecule type" value="Genomic_DNA"/>
</dbReference>
<keyword evidence="1" id="KW-1133">Transmembrane helix</keyword>
<organism evidence="2 3">
    <name type="scientific">Methanofollis aquaemaris</name>
    <dbReference type="NCBI Taxonomy" id="126734"/>
    <lineage>
        <taxon>Archaea</taxon>
        <taxon>Methanobacteriati</taxon>
        <taxon>Methanobacteriota</taxon>
        <taxon>Stenosarchaea group</taxon>
        <taxon>Methanomicrobia</taxon>
        <taxon>Methanomicrobiales</taxon>
        <taxon>Methanomicrobiaceae</taxon>
        <taxon>Methanofollis</taxon>
    </lineage>
</organism>
<proteinExistence type="predicted"/>
<name>A0A8A3S885_9EURY</name>
<evidence type="ECO:0000313" key="2">
    <source>
        <dbReference type="EMBL" id="QSZ67904.1"/>
    </source>
</evidence>
<dbReference type="GeneID" id="76424809"/>
<accession>A0A8A3S885</accession>
<dbReference type="AlphaFoldDB" id="A0A8A3S885"/>
<evidence type="ECO:0000256" key="1">
    <source>
        <dbReference type="SAM" id="Phobius"/>
    </source>
</evidence>
<evidence type="ECO:0000313" key="3">
    <source>
        <dbReference type="Proteomes" id="UP001042704"/>
    </source>
</evidence>
<sequence>MPREALYVGLACLVAAAALWFLTANLTVSGLLALLGIVLVLLGMQTSEYTEEPEDDEESKPEE</sequence>
<gene>
    <name evidence="2" type="ORF">RJ40_10560</name>
</gene>